<evidence type="ECO:0000313" key="1">
    <source>
        <dbReference type="EMBL" id="AIF23794.1"/>
    </source>
</evidence>
<dbReference type="Pfam" id="PF03130">
    <property type="entry name" value="HEAT_PBS"/>
    <property type="match status" value="2"/>
</dbReference>
<accession>A0A075I718</accession>
<dbReference type="AlphaFoldDB" id="A0A075I718"/>
<name>A0A075I718_9EURY</name>
<organism evidence="1">
    <name type="scientific">uncultured marine group II/III euryarchaeote SAT1000_18_E10</name>
    <dbReference type="NCBI Taxonomy" id="1456565"/>
    <lineage>
        <taxon>Archaea</taxon>
        <taxon>Methanobacteriati</taxon>
        <taxon>Methanobacteriota</taxon>
        <taxon>environmental samples</taxon>
    </lineage>
</organism>
<dbReference type="SUPFAM" id="SSF48371">
    <property type="entry name" value="ARM repeat"/>
    <property type="match status" value="1"/>
</dbReference>
<proteinExistence type="predicted"/>
<dbReference type="Gene3D" id="1.25.10.10">
    <property type="entry name" value="Leucine-rich Repeat Variant"/>
    <property type="match status" value="1"/>
</dbReference>
<dbReference type="EMBL" id="KF901241">
    <property type="protein sequence ID" value="AIF23794.1"/>
    <property type="molecule type" value="Genomic_DNA"/>
</dbReference>
<dbReference type="InterPro" id="IPR004155">
    <property type="entry name" value="PBS_lyase_HEAT"/>
</dbReference>
<reference evidence="1" key="1">
    <citation type="journal article" date="2014" name="Genome Biol. Evol.">
        <title>Pangenome evidence for extensive interdomain horizontal transfer affecting lineage core and shell genes in uncultured planktonic thaumarchaeota and euryarchaeota.</title>
        <authorList>
            <person name="Deschamps P."/>
            <person name="Zivanovic Y."/>
            <person name="Moreira D."/>
            <person name="Rodriguez-Valera F."/>
            <person name="Lopez-Garcia P."/>
        </authorList>
    </citation>
    <scope>NUCLEOTIDE SEQUENCE</scope>
</reference>
<dbReference type="InterPro" id="IPR011989">
    <property type="entry name" value="ARM-like"/>
</dbReference>
<dbReference type="InterPro" id="IPR016024">
    <property type="entry name" value="ARM-type_fold"/>
</dbReference>
<protein>
    <submittedName>
        <fullName evidence="1">HEAT repeat-containing protein</fullName>
    </submittedName>
</protein>
<sequence length="342" mass="37071">MPSDASDNLRKFLESDDLAMITMGLSMAKGSADASRQTLGLILGLYMFHGDKEIRSLAKTAFTKLAPSVPKRIVRKYWQAEYRTQSWVWDGWMQKMVSDVDEAGINPVYFLTGVLVTGDEDNRGAIIGILEKIKAVDESSTVVAALVQMIGSVSRYQTTNLTNEKAAIALIEKIGGELAVDALVGLLGNNLKINEAVADSLGTLGDVRVVEPLISVLSSDSKFVARALGILGDDRAVGPLIEILVGIFNSYKTYSYGRKDFDTVIEALVMLGDKKAIEPLVKGLDIVPRGLQDSIIDAISLLLDGLEVDAKEMENLRRFLIGEDAGMRGMGLSMLKGILTEP</sequence>